<evidence type="ECO:0000259" key="5">
    <source>
        <dbReference type="PROSITE" id="PS50949"/>
    </source>
</evidence>
<evidence type="ECO:0000313" key="6">
    <source>
        <dbReference type="EMBL" id="BAC19232.1"/>
    </source>
</evidence>
<evidence type="ECO:0000313" key="7">
    <source>
        <dbReference type="Proteomes" id="UP000001409"/>
    </source>
</evidence>
<dbReference type="InterPro" id="IPR036390">
    <property type="entry name" value="WH_DNA-bd_sf"/>
</dbReference>
<dbReference type="InterPro" id="IPR011711">
    <property type="entry name" value="GntR_C"/>
</dbReference>
<dbReference type="OrthoDB" id="4164516at2"/>
<dbReference type="PANTHER" id="PTHR43537">
    <property type="entry name" value="TRANSCRIPTIONAL REGULATOR, GNTR FAMILY"/>
    <property type="match status" value="1"/>
</dbReference>
<feature type="domain" description="HTH gntR-type" evidence="5">
    <location>
        <begin position="31"/>
        <end position="98"/>
    </location>
</feature>
<dbReference type="Gene3D" id="1.20.120.530">
    <property type="entry name" value="GntR ligand-binding domain-like"/>
    <property type="match status" value="1"/>
</dbReference>
<dbReference type="GO" id="GO:0003677">
    <property type="term" value="F:DNA binding"/>
    <property type="evidence" value="ECO:0007669"/>
    <property type="project" value="UniProtKB-KW"/>
</dbReference>
<dbReference type="Gene3D" id="1.10.10.10">
    <property type="entry name" value="Winged helix-like DNA-binding domain superfamily/Winged helix DNA-binding domain"/>
    <property type="match status" value="1"/>
</dbReference>
<name>Q8FMS7_COREF</name>
<dbReference type="SMART" id="SM00345">
    <property type="entry name" value="HTH_GNTR"/>
    <property type="match status" value="1"/>
</dbReference>
<keyword evidence="7" id="KW-1185">Reference proteome</keyword>
<feature type="region of interest" description="Disordered" evidence="4">
    <location>
        <begin position="1"/>
        <end position="30"/>
    </location>
</feature>
<evidence type="ECO:0000256" key="2">
    <source>
        <dbReference type="ARBA" id="ARBA00023125"/>
    </source>
</evidence>
<dbReference type="Pfam" id="PF00392">
    <property type="entry name" value="GntR"/>
    <property type="match status" value="1"/>
</dbReference>
<dbReference type="CDD" id="cd07377">
    <property type="entry name" value="WHTH_GntR"/>
    <property type="match status" value="1"/>
</dbReference>
<dbReference type="SUPFAM" id="SSF48008">
    <property type="entry name" value="GntR ligand-binding domain-like"/>
    <property type="match status" value="1"/>
</dbReference>
<dbReference type="Proteomes" id="UP000001409">
    <property type="component" value="Chromosome"/>
</dbReference>
<reference evidence="6 7" key="1">
    <citation type="journal article" date="2003" name="Genome Res.">
        <title>Comparative complete genome sequence analysis of the amino acid replacements responsible for the thermostability of Corynebacterium efficiens.</title>
        <authorList>
            <person name="Nishio Y."/>
            <person name="Nakamura Y."/>
            <person name="Kawarabayasi Y."/>
            <person name="Usuda Y."/>
            <person name="Kimura E."/>
            <person name="Sugimoto S."/>
            <person name="Matsui K."/>
            <person name="Yamagishi A."/>
            <person name="Kikuchi H."/>
            <person name="Ikeo K."/>
            <person name="Gojobori T."/>
        </authorList>
    </citation>
    <scope>NUCLEOTIDE SEQUENCE [LARGE SCALE GENOMIC DNA]</scope>
    <source>
        <strain evidence="7">DSM 44549 / YS-314 / AJ 12310 / JCM 11189 / NBRC 100395</strain>
    </source>
</reference>
<evidence type="ECO:0000256" key="3">
    <source>
        <dbReference type="ARBA" id="ARBA00023163"/>
    </source>
</evidence>
<keyword evidence="1" id="KW-0805">Transcription regulation</keyword>
<sequence>MSFPPAQQSDRKRGGTVPPIPEKKSTGSPAKPLLEHVLDELGQEIVSGKVAVGDTFKLMDLSERFGISRTVAREAMRALEQLGLVSSSRRIGITVRPRDEWAVFDKSIIRWRLNDEGQREGQLQSLTELRIAIEPIAARSVALHASDEERRRFKELATEMRELGESGMGASKNFLDADIMFHELILRYCHNEMFAALIPSISAVLEGRTAHGLQPDTPEQVALDNHDRLADAIVARDADGAESASREILNEVRDTLSSLR</sequence>
<dbReference type="KEGG" id="cef:CE2422"/>
<dbReference type="PROSITE" id="PS50949">
    <property type="entry name" value="HTH_GNTR"/>
    <property type="match status" value="1"/>
</dbReference>
<dbReference type="Pfam" id="PF07729">
    <property type="entry name" value="FCD"/>
    <property type="match status" value="1"/>
</dbReference>
<keyword evidence="2" id="KW-0238">DNA-binding</keyword>
<evidence type="ECO:0000256" key="1">
    <source>
        <dbReference type="ARBA" id="ARBA00023015"/>
    </source>
</evidence>
<dbReference type="EMBL" id="BA000035">
    <property type="protein sequence ID" value="BAC19232.1"/>
    <property type="molecule type" value="Genomic_DNA"/>
</dbReference>
<dbReference type="AlphaFoldDB" id="Q8FMS7"/>
<dbReference type="GO" id="GO:0003700">
    <property type="term" value="F:DNA-binding transcription factor activity"/>
    <property type="evidence" value="ECO:0007669"/>
    <property type="project" value="InterPro"/>
</dbReference>
<dbReference type="SUPFAM" id="SSF46785">
    <property type="entry name" value="Winged helix' DNA-binding domain"/>
    <property type="match status" value="1"/>
</dbReference>
<keyword evidence="3" id="KW-0804">Transcription</keyword>
<dbReference type="eggNOG" id="COG2186">
    <property type="taxonomic scope" value="Bacteria"/>
</dbReference>
<dbReference type="InterPro" id="IPR036388">
    <property type="entry name" value="WH-like_DNA-bd_sf"/>
</dbReference>
<dbReference type="PANTHER" id="PTHR43537:SF44">
    <property type="entry name" value="GNTR FAMILY REGULATORY PROTEIN"/>
    <property type="match status" value="1"/>
</dbReference>
<organism evidence="6 7">
    <name type="scientific">Corynebacterium efficiens (strain DSM 44549 / YS-314 / AJ 12310 / JCM 11189 / NBRC 100395)</name>
    <dbReference type="NCBI Taxonomy" id="196164"/>
    <lineage>
        <taxon>Bacteria</taxon>
        <taxon>Bacillati</taxon>
        <taxon>Actinomycetota</taxon>
        <taxon>Actinomycetes</taxon>
        <taxon>Mycobacteriales</taxon>
        <taxon>Corynebacteriaceae</taxon>
        <taxon>Corynebacterium</taxon>
    </lineage>
</organism>
<dbReference type="SMART" id="SM00895">
    <property type="entry name" value="FCD"/>
    <property type="match status" value="1"/>
</dbReference>
<proteinExistence type="predicted"/>
<dbReference type="HOGENOM" id="CLU_017584_9_4_11"/>
<protein>
    <submittedName>
        <fullName evidence="6">Putative transcription factor</fullName>
    </submittedName>
</protein>
<dbReference type="InterPro" id="IPR008920">
    <property type="entry name" value="TF_FadR/GntR_C"/>
</dbReference>
<accession>Q8FMS7</accession>
<evidence type="ECO:0000256" key="4">
    <source>
        <dbReference type="SAM" id="MobiDB-lite"/>
    </source>
</evidence>
<dbReference type="STRING" id="196164.gene:10742860"/>
<dbReference type="InterPro" id="IPR000524">
    <property type="entry name" value="Tscrpt_reg_HTH_GntR"/>
</dbReference>